<organism evidence="2 3">
    <name type="scientific">Aspergillus taichungensis</name>
    <dbReference type="NCBI Taxonomy" id="482145"/>
    <lineage>
        <taxon>Eukaryota</taxon>
        <taxon>Fungi</taxon>
        <taxon>Dikarya</taxon>
        <taxon>Ascomycota</taxon>
        <taxon>Pezizomycotina</taxon>
        <taxon>Eurotiomycetes</taxon>
        <taxon>Eurotiomycetidae</taxon>
        <taxon>Eurotiales</taxon>
        <taxon>Aspergillaceae</taxon>
        <taxon>Aspergillus</taxon>
        <taxon>Aspergillus subgen. Circumdati</taxon>
    </lineage>
</organism>
<reference evidence="3" key="1">
    <citation type="submission" date="2017-12" db="EMBL/GenBank/DDBJ databases">
        <authorList>
            <consortium name="DOE Joint Genome Institute"/>
            <person name="Mondo S.J."/>
            <person name="Kjaerbolling I."/>
            <person name="Vesth T.C."/>
            <person name="Frisvad J.C."/>
            <person name="Nybo J.L."/>
            <person name="Theobald S."/>
            <person name="Kuo A."/>
            <person name="Bowyer P."/>
            <person name="Matsuda Y."/>
            <person name="Lyhne E.K."/>
            <person name="Kogle M.E."/>
            <person name="Clum A."/>
            <person name="Lipzen A."/>
            <person name="Salamov A."/>
            <person name="Ngan C.Y."/>
            <person name="Daum C."/>
            <person name="Chiniquy J."/>
            <person name="Barry K."/>
            <person name="LaButti K."/>
            <person name="Haridas S."/>
            <person name="Simmons B.A."/>
            <person name="Magnuson J.K."/>
            <person name="Mortensen U.H."/>
            <person name="Larsen T.O."/>
            <person name="Grigoriev I.V."/>
            <person name="Baker S.E."/>
            <person name="Andersen M.R."/>
            <person name="Nordberg H.P."/>
            <person name="Cantor M.N."/>
            <person name="Hua S.X."/>
        </authorList>
    </citation>
    <scope>NUCLEOTIDE SEQUENCE [LARGE SCALE GENOMIC DNA]</scope>
    <source>
        <strain evidence="3">IBT 19404</strain>
    </source>
</reference>
<feature type="signal peptide" evidence="1">
    <location>
        <begin position="1"/>
        <end position="18"/>
    </location>
</feature>
<name>A0A2J5I0Z2_9EURO</name>
<gene>
    <name evidence="2" type="ORF">BDW42DRAFT_200164</name>
</gene>
<keyword evidence="3" id="KW-1185">Reference proteome</keyword>
<proteinExistence type="predicted"/>
<sequence>MNFFQLLICACIALFAAAADWPGPQRTEMEDGVEVWKAKGKEDSDTVYTYKVNDLEPRGARPKIVYNCHKVPALCKNVRARLNGETKTTLHYDKNLLGERHKARRDQACPHTWIDHHQCPEPDQPENFWYFKNPKNEKKREFGQRKIVMMMHKDEKNPGELIQDRAQFGQNKIAHDAEGNIKVTWSEIGATFSCDEWPAASWIEGGEGVNTYLLCLSLPLETEQNWQASAHGMVKNWYDSFYHQWDRDLQDGHDINYEIFKFDFEMVNEPKSKFGTWLEALGRKRYCFSAKHKDEVCKKKWDEDPEGLFEREDEVDEQ</sequence>
<feature type="chain" id="PRO_5014463413" evidence="1">
    <location>
        <begin position="19"/>
        <end position="318"/>
    </location>
</feature>
<protein>
    <submittedName>
        <fullName evidence="2">Uncharacterized protein</fullName>
    </submittedName>
</protein>
<keyword evidence="1" id="KW-0732">Signal</keyword>
<evidence type="ECO:0000313" key="2">
    <source>
        <dbReference type="EMBL" id="PLN83320.1"/>
    </source>
</evidence>
<dbReference type="AlphaFoldDB" id="A0A2J5I0Z2"/>
<dbReference type="OrthoDB" id="4496865at2759"/>
<accession>A0A2J5I0Z2</accession>
<dbReference type="Proteomes" id="UP000235023">
    <property type="component" value="Unassembled WGS sequence"/>
</dbReference>
<evidence type="ECO:0000256" key="1">
    <source>
        <dbReference type="SAM" id="SignalP"/>
    </source>
</evidence>
<dbReference type="EMBL" id="KZ559520">
    <property type="protein sequence ID" value="PLN83320.1"/>
    <property type="molecule type" value="Genomic_DNA"/>
</dbReference>
<evidence type="ECO:0000313" key="3">
    <source>
        <dbReference type="Proteomes" id="UP000235023"/>
    </source>
</evidence>